<feature type="domain" description="OmpA-like" evidence="6">
    <location>
        <begin position="297"/>
        <end position="415"/>
    </location>
</feature>
<comment type="subcellular location">
    <subcellularLocation>
        <location evidence="1">Cell outer membrane</location>
    </subcellularLocation>
</comment>
<comment type="caution">
    <text evidence="7">The sequence shown here is derived from an EMBL/GenBank/DDBJ whole genome shotgun (WGS) entry which is preliminary data.</text>
</comment>
<keyword evidence="5" id="KW-0732">Signal</keyword>
<sequence>MHSRHSRPQCSLLLLALLSALPSAHAQQLNEPAVQQGGSLQFIGDSGRLGIGFQNRGGMTGELSGLLNESIDSAWLGELWLNNQAGGGKLSYHFLHNNAVIKSFIAIDQNTQHDRKLSIGVGRETADWFGHLYASYSGSDRRLLNSKTVSATDEIRGNEAGRDYIDTVSTVTETRLYERAYDYGLGMRAGHHYTQQQLRVTAGLDYEWGKSNARQTGASLTAEKFFTGTPHSVALQLAHYRKSGDFEDRLNDSRIGFFYRYSFGAASSRHAEKYRMVEEKTSKLVTTTVPATTAHRLVKTTTSMSGDAFFQIESARLSDVARAELEKIADTLKKYPREGNVRITGHTCDLGSVKFNQKLSLQRAIAVRDYLISLGALNTVDVVVEGKGKSEPKYPATKEMREKNRRVDLEFVSQVDKDEVIDIPEQYITKEEPSVTYRREDIPQEPAWVRNALRQSIEHKRSVDVYRSQEKTQTQTRTRAYLNRPPVAVNDTASTKQNQPVLIDVLSNDSDPDADAISISGVGSAAHGTAVIQGQKILYTPATDYAGADSFSYTISDGHGGNATAQVAVTVVPAPVPPQPPVVAPNHPPNARNDFFSVSGHQASLLDPLANDSDPDGDPLTILSTTQPAGGSGTISVVNNKVLFTPVKSFFADTFEYTISDGRGGTATATVLLVDP</sequence>
<dbReference type="PANTHER" id="PTHR30329:SF21">
    <property type="entry name" value="LIPOPROTEIN YIAD-RELATED"/>
    <property type="match status" value="1"/>
</dbReference>
<dbReference type="Gene3D" id="2.60.40.3440">
    <property type="match status" value="1"/>
</dbReference>
<dbReference type="EMBL" id="JACOGC010000008">
    <property type="protein sequence ID" value="MBC3886485.1"/>
    <property type="molecule type" value="Genomic_DNA"/>
</dbReference>
<dbReference type="CDD" id="cd07185">
    <property type="entry name" value="OmpA_C-like"/>
    <property type="match status" value="1"/>
</dbReference>
<keyword evidence="3" id="KW-0998">Cell outer membrane</keyword>
<dbReference type="RefSeq" id="WP_186864037.1">
    <property type="nucleotide sequence ID" value="NZ_JACOGC010000008.1"/>
</dbReference>
<proteinExistence type="predicted"/>
<evidence type="ECO:0000256" key="1">
    <source>
        <dbReference type="ARBA" id="ARBA00004442"/>
    </source>
</evidence>
<dbReference type="Proteomes" id="UP000613113">
    <property type="component" value="Unassembled WGS sequence"/>
</dbReference>
<dbReference type="Pfam" id="PF17963">
    <property type="entry name" value="Big_9"/>
    <property type="match status" value="2"/>
</dbReference>
<gene>
    <name evidence="7" type="ORF">H8K27_15255</name>
</gene>
<evidence type="ECO:0000256" key="3">
    <source>
        <dbReference type="ARBA" id="ARBA00023237"/>
    </source>
</evidence>
<dbReference type="Pfam" id="PF00691">
    <property type="entry name" value="OmpA"/>
    <property type="match status" value="1"/>
</dbReference>
<accession>A0ABR6YRE7</accession>
<dbReference type="InterPro" id="IPR036737">
    <property type="entry name" value="OmpA-like_sf"/>
</dbReference>
<evidence type="ECO:0000256" key="4">
    <source>
        <dbReference type="PROSITE-ProRule" id="PRU00473"/>
    </source>
</evidence>
<dbReference type="InterPro" id="IPR050330">
    <property type="entry name" value="Bact_OuterMem_StrucFunc"/>
</dbReference>
<organism evidence="7 8">
    <name type="scientific">Undibacterium griseum</name>
    <dbReference type="NCBI Taxonomy" id="2762295"/>
    <lineage>
        <taxon>Bacteria</taxon>
        <taxon>Pseudomonadati</taxon>
        <taxon>Pseudomonadota</taxon>
        <taxon>Betaproteobacteria</taxon>
        <taxon>Burkholderiales</taxon>
        <taxon>Oxalobacteraceae</taxon>
        <taxon>Undibacterium</taxon>
    </lineage>
</organism>
<keyword evidence="2 4" id="KW-0472">Membrane</keyword>
<feature type="signal peptide" evidence="5">
    <location>
        <begin position="1"/>
        <end position="26"/>
    </location>
</feature>
<dbReference type="NCBIfam" id="NF012211">
    <property type="entry name" value="tand_rpt_95"/>
    <property type="match status" value="2"/>
</dbReference>
<evidence type="ECO:0000313" key="7">
    <source>
        <dbReference type="EMBL" id="MBC3886485.1"/>
    </source>
</evidence>
<dbReference type="PROSITE" id="PS51123">
    <property type="entry name" value="OMPA_2"/>
    <property type="match status" value="1"/>
</dbReference>
<reference evidence="7 8" key="1">
    <citation type="submission" date="2020-08" db="EMBL/GenBank/DDBJ databases">
        <title>Novel species isolated from subtropical streams in China.</title>
        <authorList>
            <person name="Lu H."/>
        </authorList>
    </citation>
    <scope>NUCLEOTIDE SEQUENCE [LARGE SCALE GENOMIC DNA]</scope>
    <source>
        <strain evidence="7 8">FT31W</strain>
    </source>
</reference>
<dbReference type="SUPFAM" id="SSF103088">
    <property type="entry name" value="OmpA-like"/>
    <property type="match status" value="1"/>
</dbReference>
<dbReference type="InterPro" id="IPR006665">
    <property type="entry name" value="OmpA-like"/>
</dbReference>
<dbReference type="PRINTS" id="PR01021">
    <property type="entry name" value="OMPADOMAIN"/>
</dbReference>
<evidence type="ECO:0000313" key="8">
    <source>
        <dbReference type="Proteomes" id="UP000613113"/>
    </source>
</evidence>
<name>A0ABR6YRE7_9BURK</name>
<feature type="chain" id="PRO_5046775293" evidence="5">
    <location>
        <begin position="27"/>
        <end position="676"/>
    </location>
</feature>
<protein>
    <submittedName>
        <fullName evidence="7">Cadherin-like domain-containing protein</fullName>
    </submittedName>
</protein>
<dbReference type="InterPro" id="IPR006664">
    <property type="entry name" value="OMP_bac"/>
</dbReference>
<dbReference type="Gene3D" id="2.60.40.2810">
    <property type="match status" value="1"/>
</dbReference>
<evidence type="ECO:0000256" key="2">
    <source>
        <dbReference type="ARBA" id="ARBA00023136"/>
    </source>
</evidence>
<evidence type="ECO:0000256" key="5">
    <source>
        <dbReference type="SAM" id="SignalP"/>
    </source>
</evidence>
<dbReference type="Gene3D" id="3.30.1330.60">
    <property type="entry name" value="OmpA-like domain"/>
    <property type="match status" value="1"/>
</dbReference>
<evidence type="ECO:0000259" key="6">
    <source>
        <dbReference type="PROSITE" id="PS51123"/>
    </source>
</evidence>
<keyword evidence="8" id="KW-1185">Reference proteome</keyword>
<dbReference type="PANTHER" id="PTHR30329">
    <property type="entry name" value="STATOR ELEMENT OF FLAGELLAR MOTOR COMPLEX"/>
    <property type="match status" value="1"/>
</dbReference>